<dbReference type="SUPFAM" id="SSF54928">
    <property type="entry name" value="RNA-binding domain, RBD"/>
    <property type="match status" value="1"/>
</dbReference>
<dbReference type="Gene3D" id="2.60.40.10">
    <property type="entry name" value="Immunoglobulins"/>
    <property type="match status" value="1"/>
</dbReference>
<feature type="zinc finger region" description="C3H1-type" evidence="2">
    <location>
        <begin position="246"/>
        <end position="267"/>
    </location>
</feature>
<gene>
    <name evidence="6" type="primary">LOC106768258</name>
</gene>
<dbReference type="InterPro" id="IPR017868">
    <property type="entry name" value="Filamin/ABP280_repeat-like"/>
</dbReference>
<keyword evidence="2" id="KW-0862">Zinc</keyword>
<dbReference type="InterPro" id="IPR035979">
    <property type="entry name" value="RBD_domain_sf"/>
</dbReference>
<feature type="compositionally biased region" description="Basic and acidic residues" evidence="3">
    <location>
        <begin position="715"/>
        <end position="732"/>
    </location>
</feature>
<name>A0A1S3URU8_VIGRR</name>
<dbReference type="RefSeq" id="XP_014508791.1">
    <property type="nucleotide sequence ID" value="XM_014653305.2"/>
</dbReference>
<dbReference type="GO" id="GO:0003676">
    <property type="term" value="F:nucleic acid binding"/>
    <property type="evidence" value="ECO:0007669"/>
    <property type="project" value="InterPro"/>
</dbReference>
<keyword evidence="5" id="KW-1185">Reference proteome</keyword>
<dbReference type="PANTHER" id="PTHR32343:SF8">
    <property type="entry name" value="RNA RECOGNITION MOTIF (RRM)-CONTAINING PROTEIN"/>
    <property type="match status" value="1"/>
</dbReference>
<dbReference type="InterPro" id="IPR001298">
    <property type="entry name" value="Filamin/ABP280_rpt"/>
</dbReference>
<reference evidence="5" key="1">
    <citation type="journal article" date="2014" name="Nat. Commun.">
        <title>Genome sequence of mungbean and insights into evolution within Vigna species.</title>
        <authorList>
            <person name="Kang Y.J."/>
            <person name="Kim S.K."/>
            <person name="Kim M.Y."/>
            <person name="Lestari P."/>
            <person name="Kim K.H."/>
            <person name="Ha B.K."/>
            <person name="Jun T.H."/>
            <person name="Hwang W.J."/>
            <person name="Lee T."/>
            <person name="Lee J."/>
            <person name="Shim S."/>
            <person name="Yoon M.Y."/>
            <person name="Jang Y.E."/>
            <person name="Han K.S."/>
            <person name="Taeprayoon P."/>
            <person name="Yoon N."/>
            <person name="Somta P."/>
            <person name="Tanya P."/>
            <person name="Kim K.S."/>
            <person name="Gwag J.G."/>
            <person name="Moon J.K."/>
            <person name="Lee Y.H."/>
            <person name="Park B.S."/>
            <person name="Bombarely A."/>
            <person name="Doyle J.J."/>
            <person name="Jackson S.A."/>
            <person name="Schafleitner R."/>
            <person name="Srinives P."/>
            <person name="Varshney R.K."/>
            <person name="Lee S.H."/>
        </authorList>
    </citation>
    <scope>NUCLEOTIDE SEQUENCE [LARGE SCALE GENOMIC DNA]</scope>
    <source>
        <strain evidence="5">cv. VC1973A</strain>
    </source>
</reference>
<reference evidence="6" key="2">
    <citation type="submission" date="2025-08" db="UniProtKB">
        <authorList>
            <consortium name="RefSeq"/>
        </authorList>
    </citation>
    <scope>IDENTIFICATION</scope>
    <source>
        <tissue evidence="6">Leaf</tissue>
    </source>
</reference>
<feature type="compositionally biased region" description="Basic and acidic residues" evidence="3">
    <location>
        <begin position="852"/>
        <end position="862"/>
    </location>
</feature>
<dbReference type="Proteomes" id="UP000087766">
    <property type="component" value="Chromosome 7"/>
</dbReference>
<feature type="compositionally biased region" description="Basic and acidic residues" evidence="3">
    <location>
        <begin position="591"/>
        <end position="628"/>
    </location>
</feature>
<dbReference type="InterPro" id="IPR014756">
    <property type="entry name" value="Ig_E-set"/>
</dbReference>
<feature type="repeat" description="Filamin" evidence="1">
    <location>
        <begin position="71"/>
        <end position="175"/>
    </location>
</feature>
<feature type="domain" description="C3H1-type" evidence="4">
    <location>
        <begin position="246"/>
        <end position="267"/>
    </location>
</feature>
<dbReference type="PROSITE" id="PS50194">
    <property type="entry name" value="FILAMIN_REPEAT"/>
    <property type="match status" value="1"/>
</dbReference>
<evidence type="ECO:0000313" key="6">
    <source>
        <dbReference type="RefSeq" id="XP_014508791.1"/>
    </source>
</evidence>
<evidence type="ECO:0000256" key="1">
    <source>
        <dbReference type="PROSITE-ProRule" id="PRU00087"/>
    </source>
</evidence>
<proteinExistence type="predicted"/>
<feature type="compositionally biased region" description="Basic residues" evidence="3">
    <location>
        <begin position="733"/>
        <end position="744"/>
    </location>
</feature>
<evidence type="ECO:0000259" key="4">
    <source>
        <dbReference type="PROSITE" id="PS50103"/>
    </source>
</evidence>
<dbReference type="InterPro" id="IPR000571">
    <property type="entry name" value="Znf_CCCH"/>
</dbReference>
<dbReference type="OrthoDB" id="79941at2759"/>
<feature type="compositionally biased region" description="Basic residues" evidence="3">
    <location>
        <begin position="703"/>
        <end position="714"/>
    </location>
</feature>
<evidence type="ECO:0000313" key="5">
    <source>
        <dbReference type="Proteomes" id="UP000087766"/>
    </source>
</evidence>
<feature type="compositionally biased region" description="Basic residues" evidence="3">
    <location>
        <begin position="669"/>
        <end position="683"/>
    </location>
</feature>
<dbReference type="InterPro" id="IPR013783">
    <property type="entry name" value="Ig-like_fold"/>
</dbReference>
<dbReference type="PROSITE" id="PS50103">
    <property type="entry name" value="ZF_C3H1"/>
    <property type="match status" value="1"/>
</dbReference>
<protein>
    <submittedName>
        <fullName evidence="6">Serine/arginine repetitive matrix protein 2 isoform X2</fullName>
    </submittedName>
</protein>
<evidence type="ECO:0000256" key="3">
    <source>
        <dbReference type="SAM" id="MobiDB-lite"/>
    </source>
</evidence>
<dbReference type="PANTHER" id="PTHR32343">
    <property type="entry name" value="SERINE/ARGININE-RICH SPLICING FACTOR"/>
    <property type="match status" value="1"/>
</dbReference>
<dbReference type="SUPFAM" id="SSF81296">
    <property type="entry name" value="E set domains"/>
    <property type="match status" value="1"/>
</dbReference>
<feature type="compositionally biased region" description="Basic residues" evidence="3">
    <location>
        <begin position="450"/>
        <end position="490"/>
    </location>
</feature>
<feature type="compositionally biased region" description="Basic and acidic residues" evidence="3">
    <location>
        <begin position="751"/>
        <end position="769"/>
    </location>
</feature>
<keyword evidence="2" id="KW-0479">Metal-binding</keyword>
<feature type="compositionally biased region" description="Basic residues" evidence="3">
    <location>
        <begin position="524"/>
        <end position="558"/>
    </location>
</feature>
<feature type="compositionally biased region" description="Basic and acidic residues" evidence="3">
    <location>
        <begin position="778"/>
        <end position="799"/>
    </location>
</feature>
<dbReference type="GO" id="GO:0008270">
    <property type="term" value="F:zinc ion binding"/>
    <property type="evidence" value="ECO:0007669"/>
    <property type="project" value="UniProtKB-KW"/>
</dbReference>
<evidence type="ECO:0000256" key="2">
    <source>
        <dbReference type="PROSITE-ProRule" id="PRU00723"/>
    </source>
</evidence>
<dbReference type="Pfam" id="PF00630">
    <property type="entry name" value="Filamin"/>
    <property type="match status" value="1"/>
</dbReference>
<sequence length="904" mass="99591">MGDRGSSAAKPIWMKQAEEAKLKSEAEKAAAAKAAFEATFKGLEKNREKGGGVVQSDSESEEYEDLAHKPIGPVDPSKCTAAGTGIAGGTACAPSSFVVVAKDADERKVSNGGAQIKVRVTPGLGVGGSEQEGMVKDMGDGTYTVTYVVPKRGNYMVSVECNGRPIMGSPFPVFFSAAGNGSGGLLGLAPASTFPNLVNQTMPNMPNYSGSVSGAFPGLLGMIPGVVAGASGGAILPGIGASLGEVCRDYLNGRCAKVDCKLNHPPHNLLMTALAATTSMGTLSQAPMAPSAAAMAAAQAIVAAQALQAHAAQVQAQSAKDSSEYSKPEEATAALALNNIDVGGRPLNVEMAKSLPQKPSVANSSLASSSLPLMMQQAVAMQQMQFQQALLMQQTMTAQQAANRAATMKSATELAAARAAEISKKLNPDGLESEAKEAKQKSRSPSLPRGRSRSKSRSPINYRRRRRSRSYSPVRHSRDHRSRSPLRSHHYSSYERERRYRDIREHDRYRKRDLDRSLDYRLSASRRNKSRSVSPHTRKSSVSPKHHRETSPHRGRKQSRADSGSPSRHRGRSSPKTDEKKLRNRRRSRSRSSDDNRIHYSKNEEILHGKSKQKERIRSRSASVDEKPHRRSRSSPKKVDESRSRYKKRSRSKSVDDKHDSPERLDKNRYRRLRHNDKRHSRSRSTENRDQSDARVDESKNEKSKHRDSRRGRSKSIEGKHRSKDKSGENRDKKSKHRDRRRSRSISFEGELEKRGTSPRINLDERNFELKQPSSKFPEGKHHSGDKYANRDEKSDHQKKTPPKSKSKQFDVSGSFQGNFEDYDSKGKSQSDSGSAEVKHNLNDGEDTTCEENSKLSGDVKDSITLNDTEMLTSVNGNYKLEGSNEADDNPGWICVEEVGNVKY</sequence>
<dbReference type="SMART" id="SM00557">
    <property type="entry name" value="IG_FLMN"/>
    <property type="match status" value="1"/>
</dbReference>
<feature type="compositionally biased region" description="Basic and acidic residues" evidence="3">
    <location>
        <begin position="425"/>
        <end position="440"/>
    </location>
</feature>
<dbReference type="AlphaFoldDB" id="A0A1S3URU8"/>
<dbReference type="GeneID" id="106768258"/>
<feature type="compositionally biased region" description="Basic and acidic residues" evidence="3">
    <location>
        <begin position="684"/>
        <end position="702"/>
    </location>
</feature>
<accession>A0A1S3URU8</accession>
<organism evidence="5 6">
    <name type="scientific">Vigna radiata var. radiata</name>
    <name type="common">Mung bean</name>
    <name type="synonym">Phaseolus aureus</name>
    <dbReference type="NCBI Taxonomy" id="3916"/>
    <lineage>
        <taxon>Eukaryota</taxon>
        <taxon>Viridiplantae</taxon>
        <taxon>Streptophyta</taxon>
        <taxon>Embryophyta</taxon>
        <taxon>Tracheophyta</taxon>
        <taxon>Spermatophyta</taxon>
        <taxon>Magnoliopsida</taxon>
        <taxon>eudicotyledons</taxon>
        <taxon>Gunneridae</taxon>
        <taxon>Pentapetalae</taxon>
        <taxon>rosids</taxon>
        <taxon>fabids</taxon>
        <taxon>Fabales</taxon>
        <taxon>Fabaceae</taxon>
        <taxon>Papilionoideae</taxon>
        <taxon>50 kb inversion clade</taxon>
        <taxon>NPAAA clade</taxon>
        <taxon>indigoferoid/millettioid clade</taxon>
        <taxon>Phaseoleae</taxon>
        <taxon>Vigna</taxon>
    </lineage>
</organism>
<feature type="region of interest" description="Disordered" evidence="3">
    <location>
        <begin position="425"/>
        <end position="497"/>
    </location>
</feature>
<feature type="compositionally biased region" description="Basic and acidic residues" evidence="3">
    <location>
        <begin position="653"/>
        <end position="668"/>
    </location>
</feature>
<keyword evidence="2" id="KW-0863">Zinc-finger</keyword>
<feature type="region of interest" description="Disordered" evidence="3">
    <location>
        <begin position="520"/>
        <end position="862"/>
    </location>
</feature>